<feature type="non-terminal residue" evidence="3">
    <location>
        <position position="1"/>
    </location>
</feature>
<dbReference type="InterPro" id="IPR019407">
    <property type="entry name" value="CTU2"/>
</dbReference>
<evidence type="ECO:0000256" key="1">
    <source>
        <dbReference type="ARBA" id="ARBA00022490"/>
    </source>
</evidence>
<evidence type="ECO:0000313" key="4">
    <source>
        <dbReference type="Proteomes" id="UP000837857"/>
    </source>
</evidence>
<evidence type="ECO:0008006" key="5">
    <source>
        <dbReference type="Google" id="ProtNLM"/>
    </source>
</evidence>
<dbReference type="HAMAP" id="MF_03054">
    <property type="entry name" value="CTU2"/>
    <property type="match status" value="1"/>
</dbReference>
<dbReference type="InterPro" id="IPR014729">
    <property type="entry name" value="Rossmann-like_a/b/a_fold"/>
</dbReference>
<keyword evidence="1" id="KW-0963">Cytoplasm</keyword>
<name>A0ABN8I888_9NEOP</name>
<dbReference type="PANTHER" id="PTHR20882:SF14">
    <property type="entry name" value="CYTOPLASMIC TRNA 2-THIOLATION PROTEIN 2"/>
    <property type="match status" value="1"/>
</dbReference>
<accession>A0ABN8I888</accession>
<reference evidence="3" key="1">
    <citation type="submission" date="2022-03" db="EMBL/GenBank/DDBJ databases">
        <authorList>
            <person name="Martin H S."/>
        </authorList>
    </citation>
    <scope>NUCLEOTIDE SEQUENCE</scope>
</reference>
<dbReference type="Gene3D" id="3.40.50.620">
    <property type="entry name" value="HUPs"/>
    <property type="match status" value="1"/>
</dbReference>
<gene>
    <name evidence="3" type="ORF">IPOD504_LOCUS7414</name>
</gene>
<dbReference type="SUPFAM" id="SSF52402">
    <property type="entry name" value="Adenine nucleotide alpha hydrolases-like"/>
    <property type="match status" value="1"/>
</dbReference>
<keyword evidence="2" id="KW-0819">tRNA processing</keyword>
<sequence>MVLKIAPILKKKPTRKLMIQKKLWKKNQRSLEIMLETKKVLICLTGGKSSTVLLDLIFNGLSQDNHKKLRIIPFFLHLTGIEQKEHDLKTAELIIRQCQHYNFNIYVVNISKFYLQNNNTLPEQNSTTEIINWTVSDPEANIKEILKKLTPTTSNDVEKRIKRDIFIRVASELQCKYIFTAETTTTLAINLLSNLVIGRGSQVENDVGFSDNRHENIKILRPMKDITEEELHHYIKVNKLNSVSTDHIRKNSLQSTIKTFVSDLQENFPATISTVCKTADKISSTENNPKRCQMCKSYFNMMTEKMTAIQATIFSRTVSNCQPSEYYNVDQNTNVKSPLDHHHHKTSMFPYIDNKLCYSCSKNYLERGLQDIFEIKSNP</sequence>
<protein>
    <recommendedName>
        <fullName evidence="5">Cytoplasmic tRNA 2-thiolation protein 2</fullName>
    </recommendedName>
</protein>
<dbReference type="EMBL" id="OW152814">
    <property type="protein sequence ID" value="CAH2050379.1"/>
    <property type="molecule type" value="Genomic_DNA"/>
</dbReference>
<dbReference type="PANTHER" id="PTHR20882">
    <property type="entry name" value="CYTOPLASMIC TRNA 2-THIOLATION PROTEIN 2"/>
    <property type="match status" value="1"/>
</dbReference>
<dbReference type="Proteomes" id="UP000837857">
    <property type="component" value="Chromosome 2"/>
</dbReference>
<evidence type="ECO:0000313" key="3">
    <source>
        <dbReference type="EMBL" id="CAH2050379.1"/>
    </source>
</evidence>
<organism evidence="3 4">
    <name type="scientific">Iphiclides podalirius</name>
    <name type="common">scarce swallowtail</name>
    <dbReference type="NCBI Taxonomy" id="110791"/>
    <lineage>
        <taxon>Eukaryota</taxon>
        <taxon>Metazoa</taxon>
        <taxon>Ecdysozoa</taxon>
        <taxon>Arthropoda</taxon>
        <taxon>Hexapoda</taxon>
        <taxon>Insecta</taxon>
        <taxon>Pterygota</taxon>
        <taxon>Neoptera</taxon>
        <taxon>Endopterygota</taxon>
        <taxon>Lepidoptera</taxon>
        <taxon>Glossata</taxon>
        <taxon>Ditrysia</taxon>
        <taxon>Papilionoidea</taxon>
        <taxon>Papilionidae</taxon>
        <taxon>Papilioninae</taxon>
        <taxon>Iphiclides</taxon>
    </lineage>
</organism>
<dbReference type="Pfam" id="PF10288">
    <property type="entry name" value="CTU2"/>
    <property type="match status" value="1"/>
</dbReference>
<proteinExistence type="inferred from homology"/>
<evidence type="ECO:0000256" key="2">
    <source>
        <dbReference type="ARBA" id="ARBA00022694"/>
    </source>
</evidence>
<keyword evidence="4" id="KW-1185">Reference proteome</keyword>